<proteinExistence type="predicted"/>
<evidence type="ECO:0000313" key="2">
    <source>
        <dbReference type="Proteomes" id="UP000298781"/>
    </source>
</evidence>
<protein>
    <submittedName>
        <fullName evidence="1">Uncharacterized protein</fullName>
    </submittedName>
</protein>
<evidence type="ECO:0000313" key="1">
    <source>
        <dbReference type="EMBL" id="QCI66827.1"/>
    </source>
</evidence>
<dbReference type="EMBL" id="CP039690">
    <property type="protein sequence ID" value="QCI66827.1"/>
    <property type="molecule type" value="Genomic_DNA"/>
</dbReference>
<name>A0A4D7BGA0_9HYPH</name>
<dbReference type="Proteomes" id="UP000298781">
    <property type="component" value="Chromosome"/>
</dbReference>
<dbReference type="RefSeq" id="WP_136962266.1">
    <property type="nucleotide sequence ID" value="NZ_CP039690.1"/>
</dbReference>
<reference evidence="1 2" key="1">
    <citation type="submission" date="2019-04" db="EMBL/GenBank/DDBJ databases">
        <title>Phreatobacter aquaticus sp. nov.</title>
        <authorList>
            <person name="Choi A."/>
        </authorList>
    </citation>
    <scope>NUCLEOTIDE SEQUENCE [LARGE SCALE GENOMIC DNA]</scope>
    <source>
        <strain evidence="1 2">KCTC 52518</strain>
    </source>
</reference>
<dbReference type="AlphaFoldDB" id="A0A4D7BGA0"/>
<keyword evidence="2" id="KW-1185">Reference proteome</keyword>
<dbReference type="KEGG" id="pstg:E8M01_22830"/>
<gene>
    <name evidence="1" type="ORF">E8M01_22830</name>
</gene>
<organism evidence="1 2">
    <name type="scientific">Phreatobacter stygius</name>
    <dbReference type="NCBI Taxonomy" id="1940610"/>
    <lineage>
        <taxon>Bacteria</taxon>
        <taxon>Pseudomonadati</taxon>
        <taxon>Pseudomonadota</taxon>
        <taxon>Alphaproteobacteria</taxon>
        <taxon>Hyphomicrobiales</taxon>
        <taxon>Phreatobacteraceae</taxon>
        <taxon>Phreatobacter</taxon>
    </lineage>
</organism>
<sequence length="98" mass="10422">MVDVEGAYGAFHEAAKHFRKSTVVVDLTGWARLDLMTLVNLCRQEVDEVGGSLSLSMGDGAVHQFLLPEEAGHISTLLDGVPCTVSGGPPELVLAYQP</sequence>
<dbReference type="OrthoDB" id="7066776at2"/>
<accession>A0A4D7BGA0</accession>